<gene>
    <name evidence="2" type="ORF">Tsubulata_012650</name>
</gene>
<name>A0A9Q0J9W0_9ROSI</name>
<dbReference type="Proteomes" id="UP001141552">
    <property type="component" value="Unassembled WGS sequence"/>
</dbReference>
<proteinExistence type="predicted"/>
<organism evidence="2 3">
    <name type="scientific">Turnera subulata</name>
    <dbReference type="NCBI Taxonomy" id="218843"/>
    <lineage>
        <taxon>Eukaryota</taxon>
        <taxon>Viridiplantae</taxon>
        <taxon>Streptophyta</taxon>
        <taxon>Embryophyta</taxon>
        <taxon>Tracheophyta</taxon>
        <taxon>Spermatophyta</taxon>
        <taxon>Magnoliopsida</taxon>
        <taxon>eudicotyledons</taxon>
        <taxon>Gunneridae</taxon>
        <taxon>Pentapetalae</taxon>
        <taxon>rosids</taxon>
        <taxon>fabids</taxon>
        <taxon>Malpighiales</taxon>
        <taxon>Passifloraceae</taxon>
        <taxon>Turnera</taxon>
    </lineage>
</organism>
<feature type="region of interest" description="Disordered" evidence="1">
    <location>
        <begin position="56"/>
        <end position="118"/>
    </location>
</feature>
<accession>A0A9Q0J9W0</accession>
<sequence>MWKKPPPASKKMYVRQRTCHGRRTLRVQKNVMKCPSCANDIADYLQNPQVNRELAGAIESLQRRADAENEKSETSGQGDESDEQTDTVTDTEVSNGDCQAVEDTEVEGRASKKAKVEV</sequence>
<dbReference type="PANTHER" id="PTHR14140:SF27">
    <property type="entry name" value="OS04G0289800 PROTEIN"/>
    <property type="match status" value="1"/>
</dbReference>
<dbReference type="GO" id="GO:0061630">
    <property type="term" value="F:ubiquitin protein ligase activity"/>
    <property type="evidence" value="ECO:0007669"/>
    <property type="project" value="TreeGrafter"/>
</dbReference>
<dbReference type="GO" id="GO:0044027">
    <property type="term" value="P:negative regulation of gene expression via chromosomal CpG island methylation"/>
    <property type="evidence" value="ECO:0007669"/>
    <property type="project" value="TreeGrafter"/>
</dbReference>
<reference evidence="2" key="1">
    <citation type="submission" date="2022-02" db="EMBL/GenBank/DDBJ databases">
        <authorList>
            <person name="Henning P.M."/>
            <person name="McCubbin A.G."/>
            <person name="Shore J.S."/>
        </authorList>
    </citation>
    <scope>NUCLEOTIDE SEQUENCE</scope>
    <source>
        <strain evidence="2">F60SS</strain>
        <tissue evidence="2">Leaves</tissue>
    </source>
</reference>
<evidence type="ECO:0000313" key="2">
    <source>
        <dbReference type="EMBL" id="KAJ4833773.1"/>
    </source>
</evidence>
<evidence type="ECO:0000313" key="3">
    <source>
        <dbReference type="Proteomes" id="UP001141552"/>
    </source>
</evidence>
<dbReference type="EMBL" id="JAKUCV010004868">
    <property type="protein sequence ID" value="KAJ4833773.1"/>
    <property type="molecule type" value="Genomic_DNA"/>
</dbReference>
<feature type="compositionally biased region" description="Basic and acidic residues" evidence="1">
    <location>
        <begin position="61"/>
        <end position="73"/>
    </location>
</feature>
<feature type="compositionally biased region" description="Basic and acidic residues" evidence="1">
    <location>
        <begin position="106"/>
        <end position="118"/>
    </location>
</feature>
<keyword evidence="3" id="KW-1185">Reference proteome</keyword>
<dbReference type="OrthoDB" id="638130at2759"/>
<dbReference type="AlphaFoldDB" id="A0A9Q0J9W0"/>
<reference evidence="2" key="2">
    <citation type="journal article" date="2023" name="Plants (Basel)">
        <title>Annotation of the Turnera subulata (Passifloraceae) Draft Genome Reveals the S-Locus Evolved after the Divergence of Turneroideae from Passifloroideae in a Stepwise Manner.</title>
        <authorList>
            <person name="Henning P.M."/>
            <person name="Roalson E.H."/>
            <person name="Mir W."/>
            <person name="McCubbin A.G."/>
            <person name="Shore J.S."/>
        </authorList>
    </citation>
    <scope>NUCLEOTIDE SEQUENCE</scope>
    <source>
        <strain evidence="2">F60SS</strain>
    </source>
</reference>
<dbReference type="InterPro" id="IPR045134">
    <property type="entry name" value="UHRF1/2-like"/>
</dbReference>
<comment type="caution">
    <text evidence="2">The sequence shown here is derived from an EMBL/GenBank/DDBJ whole genome shotgun (WGS) entry which is preliminary data.</text>
</comment>
<evidence type="ECO:0000256" key="1">
    <source>
        <dbReference type="SAM" id="MobiDB-lite"/>
    </source>
</evidence>
<dbReference type="PANTHER" id="PTHR14140">
    <property type="entry name" value="E3 UBIQUITIN-PROTEIN LIGASE UHRF-RELATED"/>
    <property type="match status" value="1"/>
</dbReference>
<protein>
    <submittedName>
        <fullName evidence="2">Uncharacterized protein</fullName>
    </submittedName>
</protein>
<dbReference type="GO" id="GO:0016567">
    <property type="term" value="P:protein ubiquitination"/>
    <property type="evidence" value="ECO:0007669"/>
    <property type="project" value="TreeGrafter"/>
</dbReference>